<dbReference type="AlphaFoldDB" id="A0AAV4FXE4"/>
<feature type="region of interest" description="Disordered" evidence="1">
    <location>
        <begin position="1"/>
        <end position="38"/>
    </location>
</feature>
<proteinExistence type="predicted"/>
<sequence>MEMPGLPTRSSPGPSDGAKTAGVSSPHTSGVPEPCGPYVKLSPLRLRHGAPAPLVRMRHCQSETRADGTEDLEVLLKPLKLT</sequence>
<keyword evidence="3" id="KW-1185">Reference proteome</keyword>
<comment type="caution">
    <text evidence="2">The sequence shown here is derived from an EMBL/GenBank/DDBJ whole genome shotgun (WGS) entry which is preliminary data.</text>
</comment>
<dbReference type="EMBL" id="BMAT01000970">
    <property type="protein sequence ID" value="GFR77395.1"/>
    <property type="molecule type" value="Genomic_DNA"/>
</dbReference>
<organism evidence="2 3">
    <name type="scientific">Elysia marginata</name>
    <dbReference type="NCBI Taxonomy" id="1093978"/>
    <lineage>
        <taxon>Eukaryota</taxon>
        <taxon>Metazoa</taxon>
        <taxon>Spiralia</taxon>
        <taxon>Lophotrochozoa</taxon>
        <taxon>Mollusca</taxon>
        <taxon>Gastropoda</taxon>
        <taxon>Heterobranchia</taxon>
        <taxon>Euthyneura</taxon>
        <taxon>Panpulmonata</taxon>
        <taxon>Sacoglossa</taxon>
        <taxon>Placobranchoidea</taxon>
        <taxon>Plakobranchidae</taxon>
        <taxon>Elysia</taxon>
    </lineage>
</organism>
<protein>
    <submittedName>
        <fullName evidence="2">Uncharacterized protein</fullName>
    </submittedName>
</protein>
<accession>A0AAV4FXE4</accession>
<dbReference type="Proteomes" id="UP000762676">
    <property type="component" value="Unassembled WGS sequence"/>
</dbReference>
<gene>
    <name evidence="2" type="ORF">ElyMa_000507300</name>
</gene>
<evidence type="ECO:0000313" key="2">
    <source>
        <dbReference type="EMBL" id="GFR77395.1"/>
    </source>
</evidence>
<evidence type="ECO:0000313" key="3">
    <source>
        <dbReference type="Proteomes" id="UP000762676"/>
    </source>
</evidence>
<name>A0AAV4FXE4_9GAST</name>
<evidence type="ECO:0000256" key="1">
    <source>
        <dbReference type="SAM" id="MobiDB-lite"/>
    </source>
</evidence>
<reference evidence="2 3" key="1">
    <citation type="journal article" date="2021" name="Elife">
        <title>Chloroplast acquisition without the gene transfer in kleptoplastic sea slugs, Plakobranchus ocellatus.</title>
        <authorList>
            <person name="Maeda T."/>
            <person name="Takahashi S."/>
            <person name="Yoshida T."/>
            <person name="Shimamura S."/>
            <person name="Takaki Y."/>
            <person name="Nagai Y."/>
            <person name="Toyoda A."/>
            <person name="Suzuki Y."/>
            <person name="Arimoto A."/>
            <person name="Ishii H."/>
            <person name="Satoh N."/>
            <person name="Nishiyama T."/>
            <person name="Hasebe M."/>
            <person name="Maruyama T."/>
            <person name="Minagawa J."/>
            <person name="Obokata J."/>
            <person name="Shigenobu S."/>
        </authorList>
    </citation>
    <scope>NUCLEOTIDE SEQUENCE [LARGE SCALE GENOMIC DNA]</scope>
</reference>